<organism evidence="4 5">
    <name type="scientific">Lachnellula arida</name>
    <dbReference type="NCBI Taxonomy" id="1316785"/>
    <lineage>
        <taxon>Eukaryota</taxon>
        <taxon>Fungi</taxon>
        <taxon>Dikarya</taxon>
        <taxon>Ascomycota</taxon>
        <taxon>Pezizomycotina</taxon>
        <taxon>Leotiomycetes</taxon>
        <taxon>Helotiales</taxon>
        <taxon>Lachnaceae</taxon>
        <taxon>Lachnellula</taxon>
    </lineage>
</organism>
<name>A0A8T9BC70_9HELO</name>
<accession>A0A8T9BC70</accession>
<dbReference type="InterPro" id="IPR020471">
    <property type="entry name" value="AKR"/>
</dbReference>
<comment type="caution">
    <text evidence="4">The sequence shown here is derived from an EMBL/GenBank/DDBJ whole genome shotgun (WGS) entry which is preliminary data.</text>
</comment>
<feature type="binding site" evidence="2">
    <location>
        <position position="47"/>
    </location>
    <ligand>
        <name>substrate</name>
    </ligand>
</feature>
<keyword evidence="5" id="KW-1185">Reference proteome</keyword>
<keyword evidence="1" id="KW-0560">Oxidoreductase</keyword>
<dbReference type="Gene3D" id="3.20.20.100">
    <property type="entry name" value="NADP-dependent oxidoreductase domain"/>
    <property type="match status" value="1"/>
</dbReference>
<dbReference type="EMBL" id="QGMF01000268">
    <property type="protein sequence ID" value="TVY17305.1"/>
    <property type="molecule type" value="Genomic_DNA"/>
</dbReference>
<evidence type="ECO:0000313" key="5">
    <source>
        <dbReference type="Proteomes" id="UP000469559"/>
    </source>
</evidence>
<dbReference type="InterPro" id="IPR036812">
    <property type="entry name" value="NAD(P)_OxRdtase_dom_sf"/>
</dbReference>
<proteinExistence type="predicted"/>
<reference evidence="4 5" key="1">
    <citation type="submission" date="2018-05" db="EMBL/GenBank/DDBJ databases">
        <title>Whole genome sequencing for identification of molecular markers to develop diagnostic detection tools for the regulated plant pathogen Lachnellula willkommii.</title>
        <authorList>
            <person name="Giroux E."/>
            <person name="Bilodeau G."/>
        </authorList>
    </citation>
    <scope>NUCLEOTIDE SEQUENCE [LARGE SCALE GENOMIC DNA]</scope>
    <source>
        <strain evidence="4 5">CBS 203.66</strain>
    </source>
</reference>
<feature type="domain" description="NADP-dependent oxidoreductase" evidence="3">
    <location>
        <begin position="9"/>
        <end position="239"/>
    </location>
</feature>
<dbReference type="Proteomes" id="UP000469559">
    <property type="component" value="Unassembled WGS sequence"/>
</dbReference>
<evidence type="ECO:0000313" key="4">
    <source>
        <dbReference type="EMBL" id="TVY17305.1"/>
    </source>
</evidence>
<dbReference type="InterPro" id="IPR023210">
    <property type="entry name" value="NADP_OxRdtase_dom"/>
</dbReference>
<dbReference type="GO" id="GO:0016491">
    <property type="term" value="F:oxidoreductase activity"/>
    <property type="evidence" value="ECO:0007669"/>
    <property type="project" value="UniProtKB-KW"/>
</dbReference>
<sequence>MLGIYWYWKWNGMDGMNGHGDYELVEATLNKTLRDLGLEYLDLYLIHWPVASSSGENKVDYIKTWTSMSKLPKTKVRNIGISNFSPKQLRHLISATGVKPAAHQMELHPYLQQSSWVAAHRALGISVTAYSLLGNSNPDYRHSYPPSSSSSRFPSTLLRSFFSSKNKESAPPPPLLHNNILKEIAERRNCTVAQVALSWNIGRGVSVIPKSSHERWIKENYESLECELGALDLVQLEEVGAKYLTRFSNPSEKWGVELFGGLDDA</sequence>
<dbReference type="OrthoDB" id="416253at2759"/>
<dbReference type="PANTHER" id="PTHR11732">
    <property type="entry name" value="ALDO/KETO REDUCTASE"/>
    <property type="match status" value="1"/>
</dbReference>
<evidence type="ECO:0000256" key="2">
    <source>
        <dbReference type="PIRSR" id="PIRSR000097-2"/>
    </source>
</evidence>
<dbReference type="AlphaFoldDB" id="A0A8T9BC70"/>
<dbReference type="Pfam" id="PF00248">
    <property type="entry name" value="Aldo_ket_red"/>
    <property type="match status" value="1"/>
</dbReference>
<evidence type="ECO:0000256" key="1">
    <source>
        <dbReference type="ARBA" id="ARBA00023002"/>
    </source>
</evidence>
<dbReference type="SUPFAM" id="SSF51430">
    <property type="entry name" value="NAD(P)-linked oxidoreductase"/>
    <property type="match status" value="1"/>
</dbReference>
<dbReference type="PRINTS" id="PR00069">
    <property type="entry name" value="ALDKETRDTASE"/>
</dbReference>
<dbReference type="PIRSF" id="PIRSF000097">
    <property type="entry name" value="AKR"/>
    <property type="match status" value="1"/>
</dbReference>
<evidence type="ECO:0000259" key="3">
    <source>
        <dbReference type="Pfam" id="PF00248"/>
    </source>
</evidence>
<protein>
    <submittedName>
        <fullName evidence="4">Putative oxidoreductase</fullName>
    </submittedName>
</protein>
<gene>
    <name evidence="4" type="ORF">LARI1_G003642</name>
</gene>
<dbReference type="CDD" id="cd19071">
    <property type="entry name" value="AKR_AKR1-5-like"/>
    <property type="match status" value="1"/>
</dbReference>